<dbReference type="AlphaFoldDB" id="A0A5J9WDW9"/>
<reference evidence="5 6" key="1">
    <citation type="journal article" date="2019" name="Sci. Rep.">
        <title>A high-quality genome of Eragrostis curvula grass provides insights into Poaceae evolution and supports new strategies to enhance forage quality.</title>
        <authorList>
            <person name="Carballo J."/>
            <person name="Santos B.A.C.M."/>
            <person name="Zappacosta D."/>
            <person name="Garbus I."/>
            <person name="Selva J.P."/>
            <person name="Gallo C.A."/>
            <person name="Diaz A."/>
            <person name="Albertini E."/>
            <person name="Caccamo M."/>
            <person name="Echenique V."/>
        </authorList>
    </citation>
    <scope>NUCLEOTIDE SEQUENCE [LARGE SCALE GENOMIC DNA]</scope>
    <source>
        <strain evidence="6">cv. Victoria</strain>
        <tissue evidence="5">Leaf</tissue>
    </source>
</reference>
<accession>A0A5J9WDW9</accession>
<evidence type="ECO:0000259" key="3">
    <source>
        <dbReference type="PROSITE" id="PS50097"/>
    </source>
</evidence>
<dbReference type="GO" id="GO:0016567">
    <property type="term" value="P:protein ubiquitination"/>
    <property type="evidence" value="ECO:0007669"/>
    <property type="project" value="InterPro"/>
</dbReference>
<dbReference type="Gene3D" id="3.30.710.10">
    <property type="entry name" value="Potassium Channel Kv1.1, Chain A"/>
    <property type="match status" value="1"/>
</dbReference>
<dbReference type="InterPro" id="IPR002083">
    <property type="entry name" value="MATH/TRAF_dom"/>
</dbReference>
<dbReference type="SUPFAM" id="SSF49599">
    <property type="entry name" value="TRAF domain-like"/>
    <property type="match status" value="1"/>
</dbReference>
<evidence type="ECO:0000313" key="5">
    <source>
        <dbReference type="EMBL" id="TVU46221.1"/>
    </source>
</evidence>
<dbReference type="PANTHER" id="PTHR26379">
    <property type="entry name" value="BTB/POZ AND MATH DOMAIN-CONTAINING PROTEIN 1"/>
    <property type="match status" value="1"/>
</dbReference>
<dbReference type="Pfam" id="PF24570">
    <property type="entry name" value="BACK_BPM_SPOP"/>
    <property type="match status" value="1"/>
</dbReference>
<dbReference type="Pfam" id="PF22486">
    <property type="entry name" value="MATH_2"/>
    <property type="match status" value="1"/>
</dbReference>
<feature type="non-terminal residue" evidence="5">
    <location>
        <position position="297"/>
    </location>
</feature>
<comment type="similarity">
    <text evidence="2">Belongs to the Tdpoz family.</text>
</comment>
<feature type="domain" description="MATH" evidence="4">
    <location>
        <begin position="21"/>
        <end position="97"/>
    </location>
</feature>
<dbReference type="Gramene" id="TVU46221">
    <property type="protein sequence ID" value="TVU46221"/>
    <property type="gene ID" value="EJB05_05742"/>
</dbReference>
<dbReference type="SMART" id="SM00225">
    <property type="entry name" value="BTB"/>
    <property type="match status" value="1"/>
</dbReference>
<proteinExistence type="inferred from homology"/>
<dbReference type="InterPro" id="IPR056423">
    <property type="entry name" value="BACK_BPM_SPOP"/>
</dbReference>
<dbReference type="InterPro" id="IPR008974">
    <property type="entry name" value="TRAF-like"/>
</dbReference>
<dbReference type="Pfam" id="PF00651">
    <property type="entry name" value="BTB"/>
    <property type="match status" value="1"/>
</dbReference>
<dbReference type="Proteomes" id="UP000324897">
    <property type="component" value="Chromosome 5"/>
</dbReference>
<dbReference type="PANTHER" id="PTHR26379:SF518">
    <property type="entry name" value="BTB DOMAIN-CONTAINING PROTEIN"/>
    <property type="match status" value="1"/>
</dbReference>
<evidence type="ECO:0000256" key="1">
    <source>
        <dbReference type="ARBA" id="ARBA00004906"/>
    </source>
</evidence>
<dbReference type="CDD" id="cd00121">
    <property type="entry name" value="MATH"/>
    <property type="match status" value="1"/>
</dbReference>
<comment type="pathway">
    <text evidence="1">Protein modification; protein ubiquitination.</text>
</comment>
<dbReference type="EMBL" id="RWGY01000004">
    <property type="protein sequence ID" value="TVU46221.1"/>
    <property type="molecule type" value="Genomic_DNA"/>
</dbReference>
<dbReference type="InterPro" id="IPR011333">
    <property type="entry name" value="SKP1/BTB/POZ_sf"/>
</dbReference>
<protein>
    <recommendedName>
        <fullName evidence="7">BTB domain-containing protein</fullName>
    </recommendedName>
</protein>
<evidence type="ECO:0008006" key="7">
    <source>
        <dbReference type="Google" id="ProtNLM"/>
    </source>
</evidence>
<sequence>MPSASGRRSKSASAIVADKERGRHELSVDASSLTAAAPTGAGGLLTSCPFTVGGHRWRIRYFPNGADADSAGYVSLFLALDEDVAKPVTAEIRLRVLFLAAEVGGAFTIRCDVSVLNGFRVEAAAPRDRIPPSDLHKHLGDLLQSGRGADVVFEVGGERFAAHRCVLGARSPVISAELLTGSDAAANTDAGVVRVDGVEPRAFKVLLQYAYTDMLPPETDKDEEDSMLRNLIVAADRYGLERLKLICEDKLCQSIDVGTVEAKLGLAERHHCHALKEACLDFLSTPANLRAVMAARV</sequence>
<dbReference type="OrthoDB" id="6359816at2759"/>
<feature type="domain" description="BTB" evidence="3">
    <location>
        <begin position="149"/>
        <end position="219"/>
    </location>
</feature>
<dbReference type="PROSITE" id="PS50144">
    <property type="entry name" value="MATH"/>
    <property type="match status" value="1"/>
</dbReference>
<gene>
    <name evidence="5" type="ORF">EJB05_05742</name>
</gene>
<dbReference type="Gene3D" id="2.60.210.10">
    <property type="entry name" value="Apoptosis, Tumor Necrosis Factor Receptor Associated Protein 2, Chain A"/>
    <property type="match status" value="1"/>
</dbReference>
<organism evidence="5 6">
    <name type="scientific">Eragrostis curvula</name>
    <name type="common">weeping love grass</name>
    <dbReference type="NCBI Taxonomy" id="38414"/>
    <lineage>
        <taxon>Eukaryota</taxon>
        <taxon>Viridiplantae</taxon>
        <taxon>Streptophyta</taxon>
        <taxon>Embryophyta</taxon>
        <taxon>Tracheophyta</taxon>
        <taxon>Spermatophyta</taxon>
        <taxon>Magnoliopsida</taxon>
        <taxon>Liliopsida</taxon>
        <taxon>Poales</taxon>
        <taxon>Poaceae</taxon>
        <taxon>PACMAD clade</taxon>
        <taxon>Chloridoideae</taxon>
        <taxon>Eragrostideae</taxon>
        <taxon>Eragrostidinae</taxon>
        <taxon>Eragrostis</taxon>
    </lineage>
</organism>
<evidence type="ECO:0000256" key="2">
    <source>
        <dbReference type="ARBA" id="ARBA00010846"/>
    </source>
</evidence>
<name>A0A5J9WDW9_9POAL</name>
<dbReference type="SUPFAM" id="SSF54695">
    <property type="entry name" value="POZ domain"/>
    <property type="match status" value="1"/>
</dbReference>
<feature type="non-terminal residue" evidence="5">
    <location>
        <position position="1"/>
    </location>
</feature>
<dbReference type="InterPro" id="IPR000210">
    <property type="entry name" value="BTB/POZ_dom"/>
</dbReference>
<comment type="caution">
    <text evidence="5">The sequence shown here is derived from an EMBL/GenBank/DDBJ whole genome shotgun (WGS) entry which is preliminary data.</text>
</comment>
<evidence type="ECO:0000313" key="6">
    <source>
        <dbReference type="Proteomes" id="UP000324897"/>
    </source>
</evidence>
<keyword evidence="6" id="KW-1185">Reference proteome</keyword>
<dbReference type="PROSITE" id="PS50097">
    <property type="entry name" value="BTB"/>
    <property type="match status" value="1"/>
</dbReference>
<dbReference type="Gene3D" id="6.10.250.3030">
    <property type="match status" value="1"/>
</dbReference>
<evidence type="ECO:0000259" key="4">
    <source>
        <dbReference type="PROSITE" id="PS50144"/>
    </source>
</evidence>
<dbReference type="InterPro" id="IPR045005">
    <property type="entry name" value="BPM1-6"/>
</dbReference>